<feature type="transmembrane region" description="Helical" evidence="1">
    <location>
        <begin position="41"/>
        <end position="59"/>
    </location>
</feature>
<proteinExistence type="predicted"/>
<dbReference type="RefSeq" id="WP_072899288.1">
    <property type="nucleotide sequence ID" value="NZ_FQWZ01000008.1"/>
</dbReference>
<reference evidence="2 3" key="1">
    <citation type="submission" date="2016-11" db="EMBL/GenBank/DDBJ databases">
        <authorList>
            <person name="Jaros S."/>
            <person name="Januszkiewicz K."/>
            <person name="Wedrychowicz H."/>
        </authorList>
    </citation>
    <scope>NUCLEOTIDE SEQUENCE [LARGE SCALE GENOMIC DNA]</scope>
    <source>
        <strain evidence="2 3">CGMCC 1.7049</strain>
    </source>
</reference>
<dbReference type="EMBL" id="FQWZ01000008">
    <property type="protein sequence ID" value="SHH30480.1"/>
    <property type="molecule type" value="Genomic_DNA"/>
</dbReference>
<gene>
    <name evidence="2" type="ORF">SAMN04488068_3238</name>
</gene>
<name>A0A1M5RWA3_9GAMM</name>
<accession>A0A1M5RWA3</accession>
<dbReference type="PANTHER" id="PTHR36974">
    <property type="entry name" value="MEMBRANE PROTEIN-RELATED"/>
    <property type="match status" value="1"/>
</dbReference>
<feature type="transmembrane region" description="Helical" evidence="1">
    <location>
        <begin position="97"/>
        <end position="118"/>
    </location>
</feature>
<evidence type="ECO:0000313" key="3">
    <source>
        <dbReference type="Proteomes" id="UP000199758"/>
    </source>
</evidence>
<keyword evidence="1" id="KW-0812">Transmembrane</keyword>
<keyword evidence="1" id="KW-1133">Transmembrane helix</keyword>
<evidence type="ECO:0000256" key="1">
    <source>
        <dbReference type="SAM" id="Phobius"/>
    </source>
</evidence>
<sequence length="127" mass="14009">MLDRICLIFVVAWFLFGGAGHFISADFFIGIVPPYIPRPEWVVAVSGVFELLGAAGLLYRPTRRAAAVGLFLLTLAVTPANVYMWQNPQLFPLFPPVLLGVRLLVQVVLLAAIARLAWSSRQMRSLA</sequence>
<dbReference type="OrthoDB" id="3267646at2"/>
<keyword evidence="1" id="KW-0472">Membrane</keyword>
<keyword evidence="3" id="KW-1185">Reference proteome</keyword>
<organism evidence="2 3">
    <name type="scientific">Hydrocarboniphaga daqingensis</name>
    <dbReference type="NCBI Taxonomy" id="490188"/>
    <lineage>
        <taxon>Bacteria</taxon>
        <taxon>Pseudomonadati</taxon>
        <taxon>Pseudomonadota</taxon>
        <taxon>Gammaproteobacteria</taxon>
        <taxon>Nevskiales</taxon>
        <taxon>Nevskiaceae</taxon>
        <taxon>Hydrocarboniphaga</taxon>
    </lineage>
</organism>
<dbReference type="STRING" id="490188.SAMN04488068_3238"/>
<protein>
    <submittedName>
        <fullName evidence="2">Uncharacterized membrane protein</fullName>
    </submittedName>
</protein>
<dbReference type="AlphaFoldDB" id="A0A1M5RWA3"/>
<feature type="transmembrane region" description="Helical" evidence="1">
    <location>
        <begin position="66"/>
        <end position="85"/>
    </location>
</feature>
<dbReference type="Proteomes" id="UP000199758">
    <property type="component" value="Unassembled WGS sequence"/>
</dbReference>
<evidence type="ECO:0000313" key="2">
    <source>
        <dbReference type="EMBL" id="SHH30480.1"/>
    </source>
</evidence>
<dbReference type="PANTHER" id="PTHR36974:SF1">
    <property type="entry name" value="DOXX FAMILY MEMBRANE PROTEIN"/>
    <property type="match status" value="1"/>
</dbReference>